<evidence type="ECO:0008006" key="3">
    <source>
        <dbReference type="Google" id="ProtNLM"/>
    </source>
</evidence>
<dbReference type="InterPro" id="IPR021375">
    <property type="entry name" value="DUF2997"/>
</dbReference>
<name>A0A1W1HER6_9BACT</name>
<dbReference type="RefSeq" id="WP_080809577.1">
    <property type="nucleotide sequence ID" value="NZ_LT828569.1"/>
</dbReference>
<dbReference type="Pfam" id="PF11211">
    <property type="entry name" value="DUF2997"/>
    <property type="match status" value="1"/>
</dbReference>
<sequence>MKQIIIDICSDGEVHVETKGFTGSECLESSQFVKDLLGSEVERELVPSFYMRNRELVRRHLPLCG</sequence>
<keyword evidence="2" id="KW-1185">Reference proteome</keyword>
<gene>
    <name evidence="1" type="ORF">MTBBW1_2530007</name>
</gene>
<accession>A0A1W1HER6</accession>
<dbReference type="Proteomes" id="UP000191931">
    <property type="component" value="Unassembled WGS sequence"/>
</dbReference>
<protein>
    <recommendedName>
        <fullName evidence="3">DUF2997 domain-containing protein</fullName>
    </recommendedName>
</protein>
<evidence type="ECO:0000313" key="1">
    <source>
        <dbReference type="EMBL" id="SLM30923.1"/>
    </source>
</evidence>
<dbReference type="STRING" id="1246637.MTBBW1_2530007"/>
<proteinExistence type="predicted"/>
<dbReference type="OrthoDB" id="5422807at2"/>
<dbReference type="EMBL" id="FWEV01000172">
    <property type="protein sequence ID" value="SLM30923.1"/>
    <property type="molecule type" value="Genomic_DNA"/>
</dbReference>
<dbReference type="AlphaFoldDB" id="A0A1W1HER6"/>
<organism evidence="1 2">
    <name type="scientific">Desulfamplus magnetovallimortis</name>
    <dbReference type="NCBI Taxonomy" id="1246637"/>
    <lineage>
        <taxon>Bacteria</taxon>
        <taxon>Pseudomonadati</taxon>
        <taxon>Thermodesulfobacteriota</taxon>
        <taxon>Desulfobacteria</taxon>
        <taxon>Desulfobacterales</taxon>
        <taxon>Desulfobacteraceae</taxon>
        <taxon>Desulfamplus</taxon>
    </lineage>
</organism>
<reference evidence="1 2" key="1">
    <citation type="submission" date="2017-03" db="EMBL/GenBank/DDBJ databases">
        <authorList>
            <person name="Afonso C.L."/>
            <person name="Miller P.J."/>
            <person name="Scott M.A."/>
            <person name="Spackman E."/>
            <person name="Goraichik I."/>
            <person name="Dimitrov K.M."/>
            <person name="Suarez D.L."/>
            <person name="Swayne D.E."/>
        </authorList>
    </citation>
    <scope>NUCLEOTIDE SEQUENCE [LARGE SCALE GENOMIC DNA]</scope>
    <source>
        <strain evidence="1">PRJEB14757</strain>
    </source>
</reference>
<evidence type="ECO:0000313" key="2">
    <source>
        <dbReference type="Proteomes" id="UP000191931"/>
    </source>
</evidence>